<protein>
    <submittedName>
        <fullName evidence="1">F-box domain-containing protein</fullName>
    </submittedName>
</protein>
<dbReference type="SUPFAM" id="SSF52047">
    <property type="entry name" value="RNI-like"/>
    <property type="match status" value="1"/>
</dbReference>
<dbReference type="PANTHER" id="PTHR13318:SF247">
    <property type="entry name" value="GH16156P"/>
    <property type="match status" value="1"/>
</dbReference>
<dbReference type="SMART" id="SM00367">
    <property type="entry name" value="LRR_CC"/>
    <property type="match status" value="5"/>
</dbReference>
<name>A0A0M3K552_ANISI</name>
<sequence>LCYINVLSDAVLIRILSMIPIRERVSHISVLERRLHRLVFKSINSVSFYRDNLDVLSDDRLESFISQYGSQLHYANFDLYRSALMSSQWKWRLSIKNVTSLCWNLRSLDILFCDHHKLRDADLIDIFKSCPHLVNLRIDAQFIRGHSLQYAPRGMQRLVLEMCYRLSQTTFHHITNRLHKLRSLHLSQLLILSDKIIADIVKNLTNLTDLSLVSHPETIYEELTGAGLGTLARLRKLRTLCTEGLAAVTDRFLILISDENSAAAKTITSLSLAFCFNLSIHGLYRLAKMPKLSCLNLDGITKRDIGPGVERIAAGQRLVKLFLAEGTNVSPDSLVRIVQSSPMLRTLDISSNEGIHNYSFAQEIIKYWAKNFGRHLVIDGKRRECYRPLYILTDEHLPWNIVDKPETDKYGRTIVTVVHIRRESIPEEEIMPTTVLSNESPLCLPNGVMAPQLRRGNRYRLMWSALGPTNEPRLSISPTLQLDLSAFMLSPQSDYDSSNHSQLIAMIQELLSNTSISNTTTSSVRNDESVHLKKVDAIEDNSFDQSTALNPSPALSTYQYRTYGNILPDISSSKTQLLSNDDSDLSCDDHLLTQSIPTDYQQLMFALQQQETSNDSFAQLWPDMLTTTTMQHIDKENRPLQNESSKLLMLPSANSKLKGIECDERVLGKLGIA</sequence>
<dbReference type="Gene3D" id="3.80.10.10">
    <property type="entry name" value="Ribonuclease Inhibitor"/>
    <property type="match status" value="1"/>
</dbReference>
<dbReference type="PANTHER" id="PTHR13318">
    <property type="entry name" value="PARTNER OF PAIRED, ISOFORM B-RELATED"/>
    <property type="match status" value="1"/>
</dbReference>
<dbReference type="AlphaFoldDB" id="A0A0M3K552"/>
<evidence type="ECO:0000313" key="1">
    <source>
        <dbReference type="WBParaSite" id="ASIM_0001609301-mRNA-1"/>
    </source>
</evidence>
<proteinExistence type="predicted"/>
<dbReference type="WBParaSite" id="ASIM_0001609301-mRNA-1">
    <property type="protein sequence ID" value="ASIM_0001609301-mRNA-1"/>
    <property type="gene ID" value="ASIM_0001609301"/>
</dbReference>
<reference evidence="1" key="1">
    <citation type="submission" date="2017-02" db="UniProtKB">
        <authorList>
            <consortium name="WormBaseParasite"/>
        </authorList>
    </citation>
    <scope>IDENTIFICATION</scope>
</reference>
<organism evidence="1">
    <name type="scientific">Anisakis simplex</name>
    <name type="common">Herring worm</name>
    <dbReference type="NCBI Taxonomy" id="6269"/>
    <lineage>
        <taxon>Eukaryota</taxon>
        <taxon>Metazoa</taxon>
        <taxon>Ecdysozoa</taxon>
        <taxon>Nematoda</taxon>
        <taxon>Chromadorea</taxon>
        <taxon>Rhabditida</taxon>
        <taxon>Spirurina</taxon>
        <taxon>Ascaridomorpha</taxon>
        <taxon>Ascaridoidea</taxon>
        <taxon>Anisakidae</taxon>
        <taxon>Anisakis</taxon>
        <taxon>Anisakis simplex complex</taxon>
    </lineage>
</organism>
<dbReference type="GO" id="GO:0019005">
    <property type="term" value="C:SCF ubiquitin ligase complex"/>
    <property type="evidence" value="ECO:0007669"/>
    <property type="project" value="TreeGrafter"/>
</dbReference>
<dbReference type="InterPro" id="IPR006553">
    <property type="entry name" value="Leu-rich_rpt_Cys-con_subtyp"/>
</dbReference>
<accession>A0A0M3K552</accession>
<dbReference type="GO" id="GO:0031146">
    <property type="term" value="P:SCF-dependent proteasomal ubiquitin-dependent protein catabolic process"/>
    <property type="evidence" value="ECO:0007669"/>
    <property type="project" value="TreeGrafter"/>
</dbReference>
<dbReference type="InterPro" id="IPR032675">
    <property type="entry name" value="LRR_dom_sf"/>
</dbReference>